<accession>A0A448X1N5</accession>
<evidence type="ECO:0000313" key="2">
    <source>
        <dbReference type="EMBL" id="VEL25924.1"/>
    </source>
</evidence>
<feature type="compositionally biased region" description="Low complexity" evidence="1">
    <location>
        <begin position="58"/>
        <end position="72"/>
    </location>
</feature>
<sequence>MHSKLDSRTRYPCSGGAASNGTVAPSLIFNYSAPSPRQVARTTCAAVVARDLLHLSDTTSSLSARSNQSSNAGAESESEPPRHRHKHRRSHVQQVMTTLNCIFFLVNYYF</sequence>
<dbReference type="Proteomes" id="UP000784294">
    <property type="component" value="Unassembled WGS sequence"/>
</dbReference>
<reference evidence="2" key="1">
    <citation type="submission" date="2018-11" db="EMBL/GenBank/DDBJ databases">
        <authorList>
            <consortium name="Pathogen Informatics"/>
        </authorList>
    </citation>
    <scope>NUCLEOTIDE SEQUENCE</scope>
</reference>
<keyword evidence="3" id="KW-1185">Reference proteome</keyword>
<evidence type="ECO:0000256" key="1">
    <source>
        <dbReference type="SAM" id="MobiDB-lite"/>
    </source>
</evidence>
<dbReference type="EMBL" id="CAAALY010077012">
    <property type="protein sequence ID" value="VEL25924.1"/>
    <property type="molecule type" value="Genomic_DNA"/>
</dbReference>
<organism evidence="2 3">
    <name type="scientific">Protopolystoma xenopodis</name>
    <dbReference type="NCBI Taxonomy" id="117903"/>
    <lineage>
        <taxon>Eukaryota</taxon>
        <taxon>Metazoa</taxon>
        <taxon>Spiralia</taxon>
        <taxon>Lophotrochozoa</taxon>
        <taxon>Platyhelminthes</taxon>
        <taxon>Monogenea</taxon>
        <taxon>Polyopisthocotylea</taxon>
        <taxon>Polystomatidea</taxon>
        <taxon>Polystomatidae</taxon>
        <taxon>Protopolystoma</taxon>
    </lineage>
</organism>
<comment type="caution">
    <text evidence="2">The sequence shown here is derived from an EMBL/GenBank/DDBJ whole genome shotgun (WGS) entry which is preliminary data.</text>
</comment>
<protein>
    <submittedName>
        <fullName evidence="2">Uncharacterized protein</fullName>
    </submittedName>
</protein>
<gene>
    <name evidence="2" type="ORF">PXEA_LOCUS19364</name>
</gene>
<feature type="region of interest" description="Disordered" evidence="1">
    <location>
        <begin position="1"/>
        <end position="23"/>
    </location>
</feature>
<dbReference type="AlphaFoldDB" id="A0A448X1N5"/>
<feature type="compositionally biased region" description="Basic residues" evidence="1">
    <location>
        <begin position="82"/>
        <end position="91"/>
    </location>
</feature>
<evidence type="ECO:0000313" key="3">
    <source>
        <dbReference type="Proteomes" id="UP000784294"/>
    </source>
</evidence>
<feature type="region of interest" description="Disordered" evidence="1">
    <location>
        <begin position="58"/>
        <end position="91"/>
    </location>
</feature>
<name>A0A448X1N5_9PLAT</name>
<proteinExistence type="predicted"/>